<dbReference type="GO" id="GO:0046983">
    <property type="term" value="F:protein dimerization activity"/>
    <property type="evidence" value="ECO:0007669"/>
    <property type="project" value="InterPro"/>
</dbReference>
<evidence type="ECO:0000256" key="4">
    <source>
        <dbReference type="ARBA" id="ARBA00023125"/>
    </source>
</evidence>
<dbReference type="Gene3D" id="3.30.565.10">
    <property type="entry name" value="Histidine kinase-like ATPase, C-terminal domain"/>
    <property type="match status" value="1"/>
</dbReference>
<keyword evidence="5" id="KW-0804">Transcription</keyword>
<proteinExistence type="predicted"/>
<dbReference type="EMBL" id="AP021876">
    <property type="protein sequence ID" value="BBO83337.1"/>
    <property type="molecule type" value="Genomic_DNA"/>
</dbReference>
<evidence type="ECO:0000313" key="10">
    <source>
        <dbReference type="Proteomes" id="UP000425960"/>
    </source>
</evidence>
<evidence type="ECO:0000256" key="5">
    <source>
        <dbReference type="ARBA" id="ARBA00023163"/>
    </source>
</evidence>
<gene>
    <name evidence="9" type="ORF">DSCO28_39030</name>
</gene>
<evidence type="ECO:0000256" key="3">
    <source>
        <dbReference type="ARBA" id="ARBA00023015"/>
    </source>
</evidence>
<dbReference type="InterPro" id="IPR011006">
    <property type="entry name" value="CheY-like_superfamily"/>
</dbReference>
<keyword evidence="3" id="KW-0805">Transcription regulation</keyword>
<dbReference type="KEGG" id="dov:DSCO28_39030"/>
<evidence type="ECO:0000259" key="8">
    <source>
        <dbReference type="PROSITE" id="PS50110"/>
    </source>
</evidence>
<dbReference type="Proteomes" id="UP000425960">
    <property type="component" value="Chromosome"/>
</dbReference>
<evidence type="ECO:0000313" key="9">
    <source>
        <dbReference type="EMBL" id="BBO83337.1"/>
    </source>
</evidence>
<dbReference type="GO" id="GO:0000156">
    <property type="term" value="F:phosphorelay response regulator activity"/>
    <property type="evidence" value="ECO:0007669"/>
    <property type="project" value="TreeGrafter"/>
</dbReference>
<evidence type="ECO:0000256" key="2">
    <source>
        <dbReference type="ARBA" id="ARBA00023012"/>
    </source>
</evidence>
<accession>A0A5K7ZSY3</accession>
<dbReference type="PROSITE" id="PS50110">
    <property type="entry name" value="RESPONSE_REGULATORY"/>
    <property type="match status" value="1"/>
</dbReference>
<dbReference type="InterPro" id="IPR001789">
    <property type="entry name" value="Sig_transdc_resp-reg_receiver"/>
</dbReference>
<dbReference type="PANTHER" id="PTHR48111">
    <property type="entry name" value="REGULATOR OF RPOS"/>
    <property type="match status" value="1"/>
</dbReference>
<feature type="coiled-coil region" evidence="7">
    <location>
        <begin position="138"/>
        <end position="172"/>
    </location>
</feature>
<dbReference type="Gene3D" id="3.40.50.2300">
    <property type="match status" value="1"/>
</dbReference>
<dbReference type="AlphaFoldDB" id="A0A5K7ZSY3"/>
<keyword evidence="4" id="KW-0238">DNA-binding</keyword>
<dbReference type="PANTHER" id="PTHR48111:SF1">
    <property type="entry name" value="TWO-COMPONENT RESPONSE REGULATOR ORR33"/>
    <property type="match status" value="1"/>
</dbReference>
<keyword evidence="2" id="KW-0902">Two-component regulatory system</keyword>
<evidence type="ECO:0000256" key="1">
    <source>
        <dbReference type="ARBA" id="ARBA00022553"/>
    </source>
</evidence>
<dbReference type="GO" id="GO:0000976">
    <property type="term" value="F:transcription cis-regulatory region binding"/>
    <property type="evidence" value="ECO:0007669"/>
    <property type="project" value="TreeGrafter"/>
</dbReference>
<dbReference type="GO" id="GO:0032993">
    <property type="term" value="C:protein-DNA complex"/>
    <property type="evidence" value="ECO:0007669"/>
    <property type="project" value="TreeGrafter"/>
</dbReference>
<organism evidence="9 10">
    <name type="scientific">Desulfosarcina ovata subsp. sediminis</name>
    <dbReference type="NCBI Taxonomy" id="885957"/>
    <lineage>
        <taxon>Bacteria</taxon>
        <taxon>Pseudomonadati</taxon>
        <taxon>Thermodesulfobacteriota</taxon>
        <taxon>Desulfobacteria</taxon>
        <taxon>Desulfobacterales</taxon>
        <taxon>Desulfosarcinaceae</taxon>
        <taxon>Desulfosarcina</taxon>
    </lineage>
</organism>
<dbReference type="GO" id="GO:0006355">
    <property type="term" value="P:regulation of DNA-templated transcription"/>
    <property type="evidence" value="ECO:0007669"/>
    <property type="project" value="TreeGrafter"/>
</dbReference>
<evidence type="ECO:0000256" key="7">
    <source>
        <dbReference type="SAM" id="Coils"/>
    </source>
</evidence>
<sequence length="386" mass="43981">MDMTMDAKPSTGTILVVDDDLLIIDMLRACIEDQGYETIIATSGETAITRAEQTATDLILLDIVMTGVDGLETCRRLKASEKTSTIPVIFLTVLTDTENIVTAFKAGAADYVTKPIRIPELLARIQTQIELRHTQMALKTKNQRLQQEVEKRLEMENQIRFLNQELMRAQERERQKIAYELHEKIAQNLAALKLLTSDIFDHQRRLPEEKRKKAASFSEGLESVLHDIRAMTYQLHPQLLDIFGIERSVAVYCQDFSTRYALPVDVDCVGFTDRRFDMDTEINLYRIVQEGLDHLVQYGTSRRAMVRLNANDERILLQMENEREDAAFDDHAIEIMPADGLGLRRMQARARLLGGHLTIESRSVPGNRIVIDIPVCEKDRNGPITV</sequence>
<dbReference type="Pfam" id="PF00072">
    <property type="entry name" value="Response_reg"/>
    <property type="match status" value="1"/>
</dbReference>
<dbReference type="InterPro" id="IPR039420">
    <property type="entry name" value="WalR-like"/>
</dbReference>
<dbReference type="SUPFAM" id="SSF55874">
    <property type="entry name" value="ATPase domain of HSP90 chaperone/DNA topoisomerase II/histidine kinase"/>
    <property type="match status" value="1"/>
</dbReference>
<dbReference type="GO" id="GO:0005829">
    <property type="term" value="C:cytosol"/>
    <property type="evidence" value="ECO:0007669"/>
    <property type="project" value="TreeGrafter"/>
</dbReference>
<feature type="modified residue" description="4-aspartylphosphate" evidence="6">
    <location>
        <position position="62"/>
    </location>
</feature>
<dbReference type="GO" id="GO:0000155">
    <property type="term" value="F:phosphorelay sensor kinase activity"/>
    <property type="evidence" value="ECO:0007669"/>
    <property type="project" value="InterPro"/>
</dbReference>
<protein>
    <recommendedName>
        <fullName evidence="8">Response regulatory domain-containing protein</fullName>
    </recommendedName>
</protein>
<dbReference type="GO" id="GO:0016020">
    <property type="term" value="C:membrane"/>
    <property type="evidence" value="ECO:0007669"/>
    <property type="project" value="InterPro"/>
</dbReference>
<dbReference type="Gene3D" id="1.20.5.1930">
    <property type="match status" value="1"/>
</dbReference>
<keyword evidence="7" id="KW-0175">Coiled coil</keyword>
<dbReference type="SMART" id="SM00448">
    <property type="entry name" value="REC"/>
    <property type="match status" value="1"/>
</dbReference>
<name>A0A5K7ZSY3_9BACT</name>
<dbReference type="InterPro" id="IPR011712">
    <property type="entry name" value="Sig_transdc_His_kin_sub3_dim/P"/>
</dbReference>
<dbReference type="Pfam" id="PF07730">
    <property type="entry name" value="HisKA_3"/>
    <property type="match status" value="1"/>
</dbReference>
<keyword evidence="1 6" id="KW-0597">Phosphoprotein</keyword>
<reference evidence="9 10" key="1">
    <citation type="submission" date="2019-11" db="EMBL/GenBank/DDBJ databases">
        <title>Comparative genomics of hydrocarbon-degrading Desulfosarcina strains.</title>
        <authorList>
            <person name="Watanabe M."/>
            <person name="Kojima H."/>
            <person name="Fukui M."/>
        </authorList>
    </citation>
    <scope>NUCLEOTIDE SEQUENCE [LARGE SCALE GENOMIC DNA]</scope>
    <source>
        <strain evidence="9 10">28bB2T</strain>
    </source>
</reference>
<dbReference type="SUPFAM" id="SSF52172">
    <property type="entry name" value="CheY-like"/>
    <property type="match status" value="1"/>
</dbReference>
<feature type="domain" description="Response regulatory" evidence="8">
    <location>
        <begin position="13"/>
        <end position="129"/>
    </location>
</feature>
<dbReference type="InterPro" id="IPR036890">
    <property type="entry name" value="HATPase_C_sf"/>
</dbReference>
<evidence type="ECO:0000256" key="6">
    <source>
        <dbReference type="PROSITE-ProRule" id="PRU00169"/>
    </source>
</evidence>